<name>A0ABP0GHB4_CLALP</name>
<sequence>MRLGLIFGEARYVRQPPANNQRRFEILNSRPSPKYKLWANQQNTSRKTCKTSYAHYAKWEKTTILGGTNASLTCPRRD</sequence>
<evidence type="ECO:0000313" key="2">
    <source>
        <dbReference type="Proteomes" id="UP001642483"/>
    </source>
</evidence>
<reference evidence="1 2" key="1">
    <citation type="submission" date="2024-02" db="EMBL/GenBank/DDBJ databases">
        <authorList>
            <person name="Daric V."/>
            <person name="Darras S."/>
        </authorList>
    </citation>
    <scope>NUCLEOTIDE SEQUENCE [LARGE SCALE GENOMIC DNA]</scope>
</reference>
<protein>
    <submittedName>
        <fullName evidence="1">Uncharacterized protein</fullName>
    </submittedName>
</protein>
<organism evidence="1 2">
    <name type="scientific">Clavelina lepadiformis</name>
    <name type="common">Light-bulb sea squirt</name>
    <name type="synonym">Ascidia lepadiformis</name>
    <dbReference type="NCBI Taxonomy" id="159417"/>
    <lineage>
        <taxon>Eukaryota</taxon>
        <taxon>Metazoa</taxon>
        <taxon>Chordata</taxon>
        <taxon>Tunicata</taxon>
        <taxon>Ascidiacea</taxon>
        <taxon>Aplousobranchia</taxon>
        <taxon>Clavelinidae</taxon>
        <taxon>Clavelina</taxon>
    </lineage>
</organism>
<evidence type="ECO:0000313" key="1">
    <source>
        <dbReference type="EMBL" id="CAK8691112.1"/>
    </source>
</evidence>
<proteinExistence type="predicted"/>
<dbReference type="Proteomes" id="UP001642483">
    <property type="component" value="Unassembled WGS sequence"/>
</dbReference>
<gene>
    <name evidence="1" type="ORF">CVLEPA_LOCUS23706</name>
</gene>
<accession>A0ABP0GHB4</accession>
<dbReference type="EMBL" id="CAWYQH010000119">
    <property type="protein sequence ID" value="CAK8691112.1"/>
    <property type="molecule type" value="Genomic_DNA"/>
</dbReference>
<keyword evidence="2" id="KW-1185">Reference proteome</keyword>
<comment type="caution">
    <text evidence="1">The sequence shown here is derived from an EMBL/GenBank/DDBJ whole genome shotgun (WGS) entry which is preliminary data.</text>
</comment>